<organism evidence="1 2">
    <name type="scientific">Hymenolepis diminuta</name>
    <name type="common">Rat tapeworm</name>
    <dbReference type="NCBI Taxonomy" id="6216"/>
    <lineage>
        <taxon>Eukaryota</taxon>
        <taxon>Metazoa</taxon>
        <taxon>Spiralia</taxon>
        <taxon>Lophotrochozoa</taxon>
        <taxon>Platyhelminthes</taxon>
        <taxon>Cestoda</taxon>
        <taxon>Eucestoda</taxon>
        <taxon>Cyclophyllidea</taxon>
        <taxon>Hymenolepididae</taxon>
        <taxon>Hymenolepis</taxon>
    </lineage>
</organism>
<feature type="non-terminal residue" evidence="1">
    <location>
        <position position="1"/>
    </location>
</feature>
<gene>
    <name evidence="1" type="ORF">WMSIL1_LOCUS7330</name>
</gene>
<name>A0A564YLE1_HYMDI</name>
<evidence type="ECO:0000313" key="1">
    <source>
        <dbReference type="EMBL" id="VUZ48026.1"/>
    </source>
</evidence>
<protein>
    <submittedName>
        <fullName evidence="1">Uncharacterized protein</fullName>
    </submittedName>
</protein>
<reference evidence="1 2" key="1">
    <citation type="submission" date="2019-07" db="EMBL/GenBank/DDBJ databases">
        <authorList>
            <person name="Jastrzebski P J."/>
            <person name="Paukszto L."/>
            <person name="Jastrzebski P J."/>
        </authorList>
    </citation>
    <scope>NUCLEOTIDE SEQUENCE [LARGE SCALE GENOMIC DNA]</scope>
    <source>
        <strain evidence="1 2">WMS-il1</strain>
    </source>
</reference>
<accession>A0A564YLE1</accession>
<sequence length="77" mass="8546">SAFTTTSLVATNSCLSSKSDPRSVIQNTVHISPHHSTQSKQLTDFLFAQLLFIQLVHDQPSALKNPASVRQNLRRKT</sequence>
<dbReference type="Proteomes" id="UP000321570">
    <property type="component" value="Unassembled WGS sequence"/>
</dbReference>
<proteinExistence type="predicted"/>
<feature type="non-terminal residue" evidence="1">
    <location>
        <position position="77"/>
    </location>
</feature>
<keyword evidence="2" id="KW-1185">Reference proteome</keyword>
<dbReference type="EMBL" id="CABIJS010000256">
    <property type="protein sequence ID" value="VUZ48026.1"/>
    <property type="molecule type" value="Genomic_DNA"/>
</dbReference>
<dbReference type="AlphaFoldDB" id="A0A564YLE1"/>
<evidence type="ECO:0000313" key="2">
    <source>
        <dbReference type="Proteomes" id="UP000321570"/>
    </source>
</evidence>